<dbReference type="AlphaFoldDB" id="A0A537J9L6"/>
<dbReference type="PANTHER" id="PTHR43664:SF1">
    <property type="entry name" value="BETA-METHYLMALYL-COA DEHYDRATASE"/>
    <property type="match status" value="1"/>
</dbReference>
<dbReference type="EMBL" id="VBAO01000236">
    <property type="protein sequence ID" value="TMI80190.1"/>
    <property type="molecule type" value="Genomic_DNA"/>
</dbReference>
<dbReference type="InterPro" id="IPR052342">
    <property type="entry name" value="MCH/BMMD"/>
</dbReference>
<dbReference type="PANTHER" id="PTHR43664">
    <property type="entry name" value="MONOAMINE OXIDASE-RELATED"/>
    <property type="match status" value="1"/>
</dbReference>
<comment type="caution">
    <text evidence="2">The sequence shown here is derived from an EMBL/GenBank/DDBJ whole genome shotgun (WGS) entry which is preliminary data.</text>
</comment>
<dbReference type="SUPFAM" id="SSF54637">
    <property type="entry name" value="Thioesterase/thiol ester dehydrase-isomerase"/>
    <property type="match status" value="1"/>
</dbReference>
<dbReference type="InterPro" id="IPR002539">
    <property type="entry name" value="MaoC-like_dom"/>
</dbReference>
<dbReference type="Gene3D" id="3.10.129.10">
    <property type="entry name" value="Hotdog Thioesterase"/>
    <property type="match status" value="1"/>
</dbReference>
<dbReference type="Proteomes" id="UP000320048">
    <property type="component" value="Unassembled WGS sequence"/>
</dbReference>
<dbReference type="Pfam" id="PF01575">
    <property type="entry name" value="MaoC_dehydratas"/>
    <property type="match status" value="1"/>
</dbReference>
<feature type="domain" description="MaoC-like" evidence="1">
    <location>
        <begin position="10"/>
        <end position="113"/>
    </location>
</feature>
<organism evidence="2 3">
    <name type="scientific">Candidatus Segetimicrobium genomatis</name>
    <dbReference type="NCBI Taxonomy" id="2569760"/>
    <lineage>
        <taxon>Bacteria</taxon>
        <taxon>Bacillati</taxon>
        <taxon>Candidatus Sysuimicrobiota</taxon>
        <taxon>Candidatus Sysuimicrobiia</taxon>
        <taxon>Candidatus Sysuimicrobiales</taxon>
        <taxon>Candidatus Segetimicrobiaceae</taxon>
        <taxon>Candidatus Segetimicrobium</taxon>
    </lineage>
</organism>
<proteinExistence type="predicted"/>
<accession>A0A537J9L6</accession>
<gene>
    <name evidence="2" type="ORF">E6H04_09090</name>
</gene>
<reference evidence="2 3" key="1">
    <citation type="journal article" date="2019" name="Nat. Microbiol.">
        <title>Mediterranean grassland soil C-N compound turnover is dependent on rainfall and depth, and is mediated by genomically divergent microorganisms.</title>
        <authorList>
            <person name="Diamond S."/>
            <person name="Andeer P.F."/>
            <person name="Li Z."/>
            <person name="Crits-Christoph A."/>
            <person name="Burstein D."/>
            <person name="Anantharaman K."/>
            <person name="Lane K.R."/>
            <person name="Thomas B.C."/>
            <person name="Pan C."/>
            <person name="Northen T.R."/>
            <person name="Banfield J.F."/>
        </authorList>
    </citation>
    <scope>NUCLEOTIDE SEQUENCE [LARGE SCALE GENOMIC DNA]</scope>
    <source>
        <strain evidence="2">NP_7</strain>
    </source>
</reference>
<evidence type="ECO:0000259" key="1">
    <source>
        <dbReference type="Pfam" id="PF01575"/>
    </source>
</evidence>
<dbReference type="InterPro" id="IPR029069">
    <property type="entry name" value="HotDog_dom_sf"/>
</dbReference>
<evidence type="ECO:0000313" key="2">
    <source>
        <dbReference type="EMBL" id="TMI80190.1"/>
    </source>
</evidence>
<protein>
    <submittedName>
        <fullName evidence="2">Dehydratase</fullName>
    </submittedName>
</protein>
<name>A0A537J9L6_9BACT</name>
<evidence type="ECO:0000313" key="3">
    <source>
        <dbReference type="Proteomes" id="UP000320048"/>
    </source>
</evidence>
<sequence>MSGALNQRVQFRKTLGESDVYLFAGITGDLHPNHVDEPYMSATPYGHRIVHGALLVGFMSTTSTLMAQRVQAAIPRVLVSYGYDRIRFIKPVYIGDTITVEYAVARVDEAEGKMFSEVTIVNQRDDLVCVGTHIMKAVGARDATHREDP</sequence>